<sequence length="111" mass="12546">MAYVTSEQAFAHLSLTEDMAALDAAMIGRKLAAAQNHVERLLGYRLAARFLDPDEEPGDEDTREEFPASLAEGILQLMAWWFENREAAGPAAREVPFGVREILNEYRDWSF</sequence>
<name>A0A8K0VG11_9RHOB</name>
<dbReference type="RefSeq" id="WP_202689952.1">
    <property type="nucleotide sequence ID" value="NZ_JAESVN010000010.1"/>
</dbReference>
<protein>
    <submittedName>
        <fullName evidence="1">Phage gp6-like head-tail connector protein</fullName>
    </submittedName>
</protein>
<dbReference type="AlphaFoldDB" id="A0A8K0VG11"/>
<organism evidence="1 2">
    <name type="scientific">Szabonella alba</name>
    <dbReference type="NCBI Taxonomy" id="2804194"/>
    <lineage>
        <taxon>Bacteria</taxon>
        <taxon>Pseudomonadati</taxon>
        <taxon>Pseudomonadota</taxon>
        <taxon>Alphaproteobacteria</taxon>
        <taxon>Rhodobacterales</taxon>
        <taxon>Paracoccaceae</taxon>
        <taxon>Szabonella</taxon>
    </lineage>
</organism>
<dbReference type="CDD" id="cd08054">
    <property type="entry name" value="gp6"/>
    <property type="match status" value="1"/>
</dbReference>
<dbReference type="NCBIfam" id="TIGR01560">
    <property type="entry name" value="put_DNA_pack"/>
    <property type="match status" value="1"/>
</dbReference>
<keyword evidence="2" id="KW-1185">Reference proteome</keyword>
<accession>A0A8K0VG11</accession>
<evidence type="ECO:0000313" key="1">
    <source>
        <dbReference type="EMBL" id="MBL4918974.1"/>
    </source>
</evidence>
<dbReference type="Pfam" id="PF05135">
    <property type="entry name" value="Phage_connect_1"/>
    <property type="match status" value="1"/>
</dbReference>
<dbReference type="InterPro" id="IPR006450">
    <property type="entry name" value="Phage_HK97_gp6-like"/>
</dbReference>
<reference evidence="1" key="1">
    <citation type="submission" date="2021-01" db="EMBL/GenBank/DDBJ databases">
        <title>Tabrizicola alba sp. nov. a motile alkaliphilic bacterium isolated from a soda lake.</title>
        <authorList>
            <person name="Szuroczki S."/>
            <person name="Abbaszade G."/>
            <person name="Schumann P."/>
            <person name="Toth E."/>
        </authorList>
    </citation>
    <scope>NUCLEOTIDE SEQUENCE</scope>
    <source>
        <strain evidence="1">DMG-N-6</strain>
    </source>
</reference>
<gene>
    <name evidence="1" type="ORF">JL811_17250</name>
</gene>
<evidence type="ECO:0000313" key="2">
    <source>
        <dbReference type="Proteomes" id="UP000648908"/>
    </source>
</evidence>
<comment type="caution">
    <text evidence="1">The sequence shown here is derived from an EMBL/GenBank/DDBJ whole genome shotgun (WGS) entry which is preliminary data.</text>
</comment>
<dbReference type="EMBL" id="JAESVN010000010">
    <property type="protein sequence ID" value="MBL4918974.1"/>
    <property type="molecule type" value="Genomic_DNA"/>
</dbReference>
<dbReference type="InterPro" id="IPR021146">
    <property type="entry name" value="Phage_gp6-like_head-tail"/>
</dbReference>
<dbReference type="Gene3D" id="1.10.3230.30">
    <property type="entry name" value="Phage gp6-like head-tail connector protein"/>
    <property type="match status" value="1"/>
</dbReference>
<dbReference type="Proteomes" id="UP000648908">
    <property type="component" value="Unassembled WGS sequence"/>
</dbReference>
<proteinExistence type="predicted"/>